<accession>A0A8J5IQK1</accession>
<keyword evidence="2" id="KW-1185">Reference proteome</keyword>
<dbReference type="Proteomes" id="UP000709295">
    <property type="component" value="Unassembled WGS sequence"/>
</dbReference>
<dbReference type="AlphaFoldDB" id="A0A8J5IQK1"/>
<organism evidence="1 2">
    <name type="scientific">Phytophthora aleatoria</name>
    <dbReference type="NCBI Taxonomy" id="2496075"/>
    <lineage>
        <taxon>Eukaryota</taxon>
        <taxon>Sar</taxon>
        <taxon>Stramenopiles</taxon>
        <taxon>Oomycota</taxon>
        <taxon>Peronosporomycetes</taxon>
        <taxon>Peronosporales</taxon>
        <taxon>Peronosporaceae</taxon>
        <taxon>Phytophthora</taxon>
    </lineage>
</organism>
<dbReference type="EMBL" id="JAENGY010000177">
    <property type="protein sequence ID" value="KAG6970582.1"/>
    <property type="molecule type" value="Genomic_DNA"/>
</dbReference>
<evidence type="ECO:0000313" key="2">
    <source>
        <dbReference type="Proteomes" id="UP000709295"/>
    </source>
</evidence>
<reference evidence="1" key="1">
    <citation type="submission" date="2021-01" db="EMBL/GenBank/DDBJ databases">
        <title>Phytophthora aleatoria, a newly-described species from Pinus radiata is distinct from Phytophthora cactorum isolates based on comparative genomics.</title>
        <authorList>
            <person name="Mcdougal R."/>
            <person name="Panda P."/>
            <person name="Williams N."/>
            <person name="Studholme D.J."/>
        </authorList>
    </citation>
    <scope>NUCLEOTIDE SEQUENCE</scope>
    <source>
        <strain evidence="1">NZFS 4037</strain>
    </source>
</reference>
<proteinExistence type="predicted"/>
<protein>
    <submittedName>
        <fullName evidence="1">Uncharacterized protein</fullName>
    </submittedName>
</protein>
<evidence type="ECO:0000313" key="1">
    <source>
        <dbReference type="EMBL" id="KAG6970582.1"/>
    </source>
</evidence>
<comment type="caution">
    <text evidence="1">The sequence shown here is derived from an EMBL/GenBank/DDBJ whole genome shotgun (WGS) entry which is preliminary data.</text>
</comment>
<gene>
    <name evidence="1" type="ORF">JG688_00004787</name>
</gene>
<name>A0A8J5IQK1_9STRA</name>
<sequence length="61" mass="7073">MTACIWLHWKSSRKLVYQYVLYVCVDCQVDACVSIHVCWVSTGCRHWEQQRPGLAAVDRSS</sequence>